<evidence type="ECO:0000313" key="1">
    <source>
        <dbReference type="EMBL" id="KKL08265.1"/>
    </source>
</evidence>
<accession>A0A0F9AFU3</accession>
<reference evidence="1" key="1">
    <citation type="journal article" date="2015" name="Nature">
        <title>Complex archaea that bridge the gap between prokaryotes and eukaryotes.</title>
        <authorList>
            <person name="Spang A."/>
            <person name="Saw J.H."/>
            <person name="Jorgensen S.L."/>
            <person name="Zaremba-Niedzwiedzka K."/>
            <person name="Martijn J."/>
            <person name="Lind A.E."/>
            <person name="van Eijk R."/>
            <person name="Schleper C."/>
            <person name="Guy L."/>
            <person name="Ettema T.J."/>
        </authorList>
    </citation>
    <scope>NUCLEOTIDE SEQUENCE</scope>
</reference>
<gene>
    <name evidence="1" type="ORF">LCGC14_2577580</name>
</gene>
<sequence length="100" mass="11704">MDVHTAYVKEVFRQYNRARHMTESGRCNRALGLLMSKDKFCAKIKEYNTTYYGCICPDAVNRNMLCKHRIAFVINWRAIQHIANLIEKGKIEFSDDPLAF</sequence>
<evidence type="ECO:0008006" key="2">
    <source>
        <dbReference type="Google" id="ProtNLM"/>
    </source>
</evidence>
<dbReference type="AlphaFoldDB" id="A0A0F9AFU3"/>
<proteinExistence type="predicted"/>
<organism evidence="1">
    <name type="scientific">marine sediment metagenome</name>
    <dbReference type="NCBI Taxonomy" id="412755"/>
    <lineage>
        <taxon>unclassified sequences</taxon>
        <taxon>metagenomes</taxon>
        <taxon>ecological metagenomes</taxon>
    </lineage>
</organism>
<comment type="caution">
    <text evidence="1">The sequence shown here is derived from an EMBL/GenBank/DDBJ whole genome shotgun (WGS) entry which is preliminary data.</text>
</comment>
<protein>
    <recommendedName>
        <fullName evidence="2">SWIM-type domain-containing protein</fullName>
    </recommendedName>
</protein>
<name>A0A0F9AFU3_9ZZZZ</name>
<dbReference type="EMBL" id="LAZR01042948">
    <property type="protein sequence ID" value="KKL08265.1"/>
    <property type="molecule type" value="Genomic_DNA"/>
</dbReference>